<keyword evidence="2" id="KW-0223">Dioxygenase</keyword>
<keyword evidence="3" id="KW-1185">Reference proteome</keyword>
<dbReference type="SUPFAM" id="SSF54593">
    <property type="entry name" value="Glyoxalase/Bleomycin resistance protein/Dihydroxybiphenyl dioxygenase"/>
    <property type="match status" value="1"/>
</dbReference>
<feature type="domain" description="Glyoxalase/fosfomycin resistance/dioxygenase" evidence="1">
    <location>
        <begin position="4"/>
        <end position="113"/>
    </location>
</feature>
<sequence>MPTVVHIDIAADQPERAKNFYEELFDWKFEAIPGEMEYYLFESKDIDGNAGVGGGLGKRMESEQRMTNFMGVDSVDEYMLKVESLGGKIIQGKTSVPSWGYMAVCLDTENNVFGLWQEDKDAK</sequence>
<dbReference type="AlphaFoldDB" id="A0A069RGG3"/>
<dbReference type="InterPro" id="IPR029068">
    <property type="entry name" value="Glyas_Bleomycin-R_OHBP_Dase"/>
</dbReference>
<reference evidence="2 3" key="1">
    <citation type="submission" date="2014-03" db="EMBL/GenBank/DDBJ databases">
        <title>Genome sequence of Clostridium litorale W6, DSM 5388.</title>
        <authorList>
            <person name="Poehlein A."/>
            <person name="Jagirdar A."/>
            <person name="Khonsari B."/>
            <person name="Chibani C.M."/>
            <person name="Gutierrez Gutierrez D.A."/>
            <person name="Davydova E."/>
            <person name="Alghaithi H.S."/>
            <person name="Nair K.P."/>
            <person name="Dhamotharan K."/>
            <person name="Chandran L."/>
            <person name="G W."/>
            <person name="Daniel R."/>
        </authorList>
    </citation>
    <scope>NUCLEOTIDE SEQUENCE [LARGE SCALE GENOMIC DNA]</scope>
    <source>
        <strain evidence="2 3">W6</strain>
    </source>
</reference>
<evidence type="ECO:0000313" key="3">
    <source>
        <dbReference type="Proteomes" id="UP000027946"/>
    </source>
</evidence>
<evidence type="ECO:0000313" key="2">
    <source>
        <dbReference type="EMBL" id="KDR95265.1"/>
    </source>
</evidence>
<dbReference type="InterPro" id="IPR052164">
    <property type="entry name" value="Anthracycline_SecMetBiosynth"/>
</dbReference>
<dbReference type="EMBL" id="JJMM01000011">
    <property type="protein sequence ID" value="KDR95265.1"/>
    <property type="molecule type" value="Genomic_DNA"/>
</dbReference>
<dbReference type="OrthoDB" id="9804235at2"/>
<dbReference type="InterPro" id="IPR004360">
    <property type="entry name" value="Glyas_Fos-R_dOase_dom"/>
</dbReference>
<gene>
    <name evidence="2" type="ORF">CLIT_11c02940</name>
</gene>
<dbReference type="Pfam" id="PF00903">
    <property type="entry name" value="Glyoxalase"/>
    <property type="match status" value="1"/>
</dbReference>
<dbReference type="CDD" id="cd07247">
    <property type="entry name" value="SgaA_N_like"/>
    <property type="match status" value="1"/>
</dbReference>
<protein>
    <submittedName>
        <fullName evidence="2">Glyoxalase/bleomycin resistance protein/dioxygenase family protein</fullName>
    </submittedName>
</protein>
<evidence type="ECO:0000259" key="1">
    <source>
        <dbReference type="Pfam" id="PF00903"/>
    </source>
</evidence>
<proteinExistence type="predicted"/>
<dbReference type="PANTHER" id="PTHR33993:SF2">
    <property type="entry name" value="VOC DOMAIN-CONTAINING PROTEIN"/>
    <property type="match status" value="1"/>
</dbReference>
<organism evidence="2 3">
    <name type="scientific">Peptoclostridium litorale DSM 5388</name>
    <dbReference type="NCBI Taxonomy" id="1121324"/>
    <lineage>
        <taxon>Bacteria</taxon>
        <taxon>Bacillati</taxon>
        <taxon>Bacillota</taxon>
        <taxon>Clostridia</taxon>
        <taxon>Peptostreptococcales</taxon>
        <taxon>Peptoclostridiaceae</taxon>
        <taxon>Peptoclostridium</taxon>
    </lineage>
</organism>
<dbReference type="PANTHER" id="PTHR33993">
    <property type="entry name" value="GLYOXALASE-RELATED"/>
    <property type="match status" value="1"/>
</dbReference>
<dbReference type="STRING" id="1121324.CLIT_11c02940"/>
<dbReference type="Proteomes" id="UP000027946">
    <property type="component" value="Unassembled WGS sequence"/>
</dbReference>
<dbReference type="RefSeq" id="WP_038265431.1">
    <property type="nucleotide sequence ID" value="NZ_FSRH01000002.1"/>
</dbReference>
<accession>A0A069RGG3</accession>
<name>A0A069RGG3_PEPLI</name>
<keyword evidence="2" id="KW-0560">Oxidoreductase</keyword>
<dbReference type="Gene3D" id="3.10.180.10">
    <property type="entry name" value="2,3-Dihydroxybiphenyl 1,2-Dioxygenase, domain 1"/>
    <property type="match status" value="1"/>
</dbReference>
<comment type="caution">
    <text evidence="2">The sequence shown here is derived from an EMBL/GenBank/DDBJ whole genome shotgun (WGS) entry which is preliminary data.</text>
</comment>
<dbReference type="eggNOG" id="COG3324">
    <property type="taxonomic scope" value="Bacteria"/>
</dbReference>
<dbReference type="GO" id="GO:0051213">
    <property type="term" value="F:dioxygenase activity"/>
    <property type="evidence" value="ECO:0007669"/>
    <property type="project" value="UniProtKB-KW"/>
</dbReference>